<evidence type="ECO:0000256" key="3">
    <source>
        <dbReference type="ARBA" id="ARBA00022679"/>
    </source>
</evidence>
<dbReference type="InterPro" id="IPR020806">
    <property type="entry name" value="PKS_PP-bd"/>
</dbReference>
<dbReference type="InterPro" id="IPR050091">
    <property type="entry name" value="PKS_NRPS_Biosynth_Enz"/>
</dbReference>
<dbReference type="InterPro" id="IPR016039">
    <property type="entry name" value="Thiolase-like"/>
</dbReference>
<dbReference type="SUPFAM" id="SSF51735">
    <property type="entry name" value="NAD(P)-binding Rossmann-fold domains"/>
    <property type="match status" value="1"/>
</dbReference>
<dbReference type="InterPro" id="IPR014030">
    <property type="entry name" value="Ketoacyl_synth_N"/>
</dbReference>
<reference evidence="7 8" key="1">
    <citation type="submission" date="2021-01" db="EMBL/GenBank/DDBJ databases">
        <title>WGS of actinomycetes isolated from Thailand.</title>
        <authorList>
            <person name="Thawai C."/>
        </authorList>
    </citation>
    <scope>NUCLEOTIDE SEQUENCE [LARGE SCALE GENOMIC DNA]</scope>
    <source>
        <strain evidence="7 8">CA3R110</strain>
    </source>
</reference>
<gene>
    <name evidence="7" type="ORF">JK364_54315</name>
</gene>
<keyword evidence="2" id="KW-0597">Phosphoprotein</keyword>
<evidence type="ECO:0000259" key="5">
    <source>
        <dbReference type="PROSITE" id="PS50075"/>
    </source>
</evidence>
<feature type="non-terminal residue" evidence="7">
    <location>
        <position position="406"/>
    </location>
</feature>
<dbReference type="PROSITE" id="PS00012">
    <property type="entry name" value="PHOSPHOPANTETHEINE"/>
    <property type="match status" value="1"/>
</dbReference>
<keyword evidence="3" id="KW-0808">Transferase</keyword>
<keyword evidence="4" id="KW-0511">Multifunctional enzyme</keyword>
<accession>A0ABS1Q8Z8</accession>
<dbReference type="PROSITE" id="PS50075">
    <property type="entry name" value="CARRIER"/>
    <property type="match status" value="1"/>
</dbReference>
<dbReference type="PANTHER" id="PTHR43775">
    <property type="entry name" value="FATTY ACID SYNTHASE"/>
    <property type="match status" value="1"/>
</dbReference>
<dbReference type="SMART" id="SM01294">
    <property type="entry name" value="PKS_PP_betabranch"/>
    <property type="match status" value="1"/>
</dbReference>
<dbReference type="Gene3D" id="3.40.50.720">
    <property type="entry name" value="NAD(P)-binding Rossmann-like Domain"/>
    <property type="match status" value="1"/>
</dbReference>
<dbReference type="Pfam" id="PF08659">
    <property type="entry name" value="KR"/>
    <property type="match status" value="1"/>
</dbReference>
<evidence type="ECO:0000259" key="6">
    <source>
        <dbReference type="PROSITE" id="PS52004"/>
    </source>
</evidence>
<proteinExistence type="predicted"/>
<dbReference type="InterPro" id="IPR009081">
    <property type="entry name" value="PP-bd_ACP"/>
</dbReference>
<dbReference type="Proteomes" id="UP000621510">
    <property type="component" value="Unassembled WGS sequence"/>
</dbReference>
<dbReference type="InterPro" id="IPR013968">
    <property type="entry name" value="PKS_KR"/>
</dbReference>
<dbReference type="Pfam" id="PF00109">
    <property type="entry name" value="ketoacyl-synt"/>
    <property type="match status" value="1"/>
</dbReference>
<dbReference type="Gene3D" id="3.40.47.10">
    <property type="match status" value="1"/>
</dbReference>
<comment type="caution">
    <text evidence="7">The sequence shown here is derived from an EMBL/GenBank/DDBJ whole genome shotgun (WGS) entry which is preliminary data.</text>
</comment>
<protein>
    <submittedName>
        <fullName evidence="7">KR domain-containing protein</fullName>
    </submittedName>
</protein>
<dbReference type="InterPro" id="IPR036736">
    <property type="entry name" value="ACP-like_sf"/>
</dbReference>
<dbReference type="SUPFAM" id="SSF53901">
    <property type="entry name" value="Thiolase-like"/>
    <property type="match status" value="1"/>
</dbReference>
<feature type="domain" description="Carrier" evidence="5">
    <location>
        <begin position="142"/>
        <end position="217"/>
    </location>
</feature>
<dbReference type="Pfam" id="PF00550">
    <property type="entry name" value="PP-binding"/>
    <property type="match status" value="1"/>
</dbReference>
<evidence type="ECO:0000256" key="4">
    <source>
        <dbReference type="ARBA" id="ARBA00023268"/>
    </source>
</evidence>
<sequence>IAGVLGNAGQANYAAANSFLDALITHRRHQGLPGTSLAWGSWQRVGGLTRSLSATDRNRQARAGLRPLSDAEGTALFDAALAAGTGPVVAARLDLAALGRAEAVPEVLRDLVVRRRRRQAGNAGDASWGDRVSAMAPQDRVNAVAELVRGRVASVLGHSDAHRIAVDQAFKELGFDSLTAVELRNQLTAATGLRLPATLIFDYPTTAAVAGLLTERLSGRTTPAVPDPRSAPASAIDSEPIAIVGMACRYPGGVTSPEELWDLIASGTDAISPFPTDRGWDLEHLYDPDPDHPGTSYVREGGFLHDAGDFDAALFGISPREALTMDPQQRLLLETTWEVLERAGIDPATLRGSRTGVFTGVMYHDYISRLRHFPSELEGYTSNGGSGSVVSGRVSYTFGFEGPSVS</sequence>
<dbReference type="SMART" id="SM00823">
    <property type="entry name" value="PKS_PP"/>
    <property type="match status" value="1"/>
</dbReference>
<dbReference type="InterPro" id="IPR036291">
    <property type="entry name" value="NAD(P)-bd_dom_sf"/>
</dbReference>
<dbReference type="PANTHER" id="PTHR43775:SF51">
    <property type="entry name" value="INACTIVE PHENOLPHTHIOCEROL SYNTHESIS POLYKETIDE SYNTHASE TYPE I PKS1-RELATED"/>
    <property type="match status" value="1"/>
</dbReference>
<dbReference type="InterPro" id="IPR006162">
    <property type="entry name" value="Ppantetheine_attach_site"/>
</dbReference>
<name>A0ABS1Q8Z8_9ACTN</name>
<dbReference type="CDD" id="cd00833">
    <property type="entry name" value="PKS"/>
    <property type="match status" value="1"/>
</dbReference>
<dbReference type="PROSITE" id="PS52004">
    <property type="entry name" value="KS3_2"/>
    <property type="match status" value="1"/>
</dbReference>
<evidence type="ECO:0000313" key="8">
    <source>
        <dbReference type="Proteomes" id="UP000621510"/>
    </source>
</evidence>
<keyword evidence="1" id="KW-0596">Phosphopantetheine</keyword>
<evidence type="ECO:0000256" key="2">
    <source>
        <dbReference type="ARBA" id="ARBA00022553"/>
    </source>
</evidence>
<feature type="non-terminal residue" evidence="7">
    <location>
        <position position="1"/>
    </location>
</feature>
<dbReference type="EMBL" id="JAERRG010000155">
    <property type="protein sequence ID" value="MBL1121138.1"/>
    <property type="molecule type" value="Genomic_DNA"/>
</dbReference>
<dbReference type="SUPFAM" id="SSF47336">
    <property type="entry name" value="ACP-like"/>
    <property type="match status" value="1"/>
</dbReference>
<dbReference type="Gene3D" id="1.10.1200.10">
    <property type="entry name" value="ACP-like"/>
    <property type="match status" value="1"/>
</dbReference>
<feature type="domain" description="Ketosynthase family 3 (KS3)" evidence="6">
    <location>
        <begin position="238"/>
        <end position="406"/>
    </location>
</feature>
<organism evidence="7 8">
    <name type="scientific">Streptomyces endocoffeicus</name>
    <dbReference type="NCBI Taxonomy" id="2898945"/>
    <lineage>
        <taxon>Bacteria</taxon>
        <taxon>Bacillati</taxon>
        <taxon>Actinomycetota</taxon>
        <taxon>Actinomycetes</taxon>
        <taxon>Kitasatosporales</taxon>
        <taxon>Streptomycetaceae</taxon>
        <taxon>Streptomyces</taxon>
    </lineage>
</organism>
<dbReference type="SMART" id="SM00825">
    <property type="entry name" value="PKS_KS"/>
    <property type="match status" value="1"/>
</dbReference>
<dbReference type="RefSeq" id="WP_201858863.1">
    <property type="nucleotide sequence ID" value="NZ_JAERRG010000155.1"/>
</dbReference>
<evidence type="ECO:0000256" key="1">
    <source>
        <dbReference type="ARBA" id="ARBA00022450"/>
    </source>
</evidence>
<dbReference type="InterPro" id="IPR020841">
    <property type="entry name" value="PKS_Beta-ketoAc_synthase_dom"/>
</dbReference>
<keyword evidence="8" id="KW-1185">Reference proteome</keyword>
<evidence type="ECO:0000313" key="7">
    <source>
        <dbReference type="EMBL" id="MBL1121138.1"/>
    </source>
</evidence>